<protein>
    <submittedName>
        <fullName evidence="2">Uncharacterized protein</fullName>
    </submittedName>
</protein>
<gene>
    <name evidence="2" type="ORF">GWK47_014628</name>
</gene>
<proteinExistence type="predicted"/>
<feature type="compositionally biased region" description="Acidic residues" evidence="1">
    <location>
        <begin position="44"/>
        <end position="64"/>
    </location>
</feature>
<comment type="caution">
    <text evidence="2">The sequence shown here is derived from an EMBL/GenBank/DDBJ whole genome shotgun (WGS) entry which is preliminary data.</text>
</comment>
<dbReference type="AlphaFoldDB" id="A0A8J4XVS7"/>
<organism evidence="2 3">
    <name type="scientific">Chionoecetes opilio</name>
    <name type="common">Atlantic snow crab</name>
    <name type="synonym">Cancer opilio</name>
    <dbReference type="NCBI Taxonomy" id="41210"/>
    <lineage>
        <taxon>Eukaryota</taxon>
        <taxon>Metazoa</taxon>
        <taxon>Ecdysozoa</taxon>
        <taxon>Arthropoda</taxon>
        <taxon>Crustacea</taxon>
        <taxon>Multicrustacea</taxon>
        <taxon>Malacostraca</taxon>
        <taxon>Eumalacostraca</taxon>
        <taxon>Eucarida</taxon>
        <taxon>Decapoda</taxon>
        <taxon>Pleocyemata</taxon>
        <taxon>Brachyura</taxon>
        <taxon>Eubrachyura</taxon>
        <taxon>Majoidea</taxon>
        <taxon>Majidae</taxon>
        <taxon>Chionoecetes</taxon>
    </lineage>
</organism>
<dbReference type="OrthoDB" id="6778718at2759"/>
<reference evidence="2" key="1">
    <citation type="submission" date="2020-07" db="EMBL/GenBank/DDBJ databases">
        <title>The High-quality genome of the commercially important snow crab, Chionoecetes opilio.</title>
        <authorList>
            <person name="Jeong J.-H."/>
            <person name="Ryu S."/>
        </authorList>
    </citation>
    <scope>NUCLEOTIDE SEQUENCE</scope>
    <source>
        <strain evidence="2">MADBK_172401_WGS</strain>
        <tissue evidence="2">Digestive gland</tissue>
    </source>
</reference>
<dbReference type="PANTHER" id="PTHR47018">
    <property type="entry name" value="CXC DOMAIN-CONTAINING PROTEIN-RELATED"/>
    <property type="match status" value="1"/>
</dbReference>
<sequence length="364" mass="41280">MLKGAIIAPDGFLLMAHSVIKIRREQLCTTNSKVPTPGCWTSVADEEGEGVVDDDDDEEEEEENEEELVVVVRTHRDPFLSGQPADLEATSHPDWAPTQNLGHNKLSQEMVAFDDVRHKRIQDRNEKRDVLMAAEALMDIQLNSQPCGDEALHEGRSNYARYTPVYVAEMRHLEVSAPRMFQHMSEGGFVVKRSERTFNCVPTDQALEQSINREAKSQGGVIGYTLRKGALVRWLLTRHITGEYAERFKEICTPTKSKNTHEELGHARVTKDQNDVKVIKEYIKEQCQDPFDLESVATSLVNITSGQVASEEVEESMKGVPQNGREMFNQFTRKAWGRKEEEFLGSNPQDSSQNVFCYEEVSFQ</sequence>
<dbReference type="PANTHER" id="PTHR47018:SF1">
    <property type="entry name" value="TESMIN_TSO1-LIKE CXC DOMAIN-CONTAINING PROTEIN"/>
    <property type="match status" value="1"/>
</dbReference>
<name>A0A8J4XVS7_CHIOP</name>
<evidence type="ECO:0000313" key="3">
    <source>
        <dbReference type="Proteomes" id="UP000770661"/>
    </source>
</evidence>
<evidence type="ECO:0000313" key="2">
    <source>
        <dbReference type="EMBL" id="KAG0714177.1"/>
    </source>
</evidence>
<accession>A0A8J4XVS7</accession>
<evidence type="ECO:0000256" key="1">
    <source>
        <dbReference type="SAM" id="MobiDB-lite"/>
    </source>
</evidence>
<dbReference type="EMBL" id="JACEEZ010020740">
    <property type="protein sequence ID" value="KAG0714177.1"/>
    <property type="molecule type" value="Genomic_DNA"/>
</dbReference>
<feature type="region of interest" description="Disordered" evidence="1">
    <location>
        <begin position="38"/>
        <end position="64"/>
    </location>
</feature>
<keyword evidence="3" id="KW-1185">Reference proteome</keyword>
<dbReference type="Proteomes" id="UP000770661">
    <property type="component" value="Unassembled WGS sequence"/>
</dbReference>